<dbReference type="GO" id="GO:0002949">
    <property type="term" value="P:tRNA threonylcarbamoyladenosine modification"/>
    <property type="evidence" value="ECO:0007669"/>
    <property type="project" value="InterPro"/>
</dbReference>
<comment type="caution">
    <text evidence="8">The sequence shown here is derived from an EMBL/GenBank/DDBJ whole genome shotgun (WGS) entry which is preliminary data.</text>
</comment>
<evidence type="ECO:0000256" key="4">
    <source>
        <dbReference type="ARBA" id="ARBA00022490"/>
    </source>
</evidence>
<dbReference type="InterPro" id="IPR000905">
    <property type="entry name" value="Gcp-like_dom"/>
</dbReference>
<name>K2J214_9GAMM</name>
<accession>K2J214</accession>
<dbReference type="InterPro" id="IPR022496">
    <property type="entry name" value="T6A_TsaB"/>
</dbReference>
<dbReference type="OrthoDB" id="9809995at2"/>
<evidence type="ECO:0000313" key="8">
    <source>
        <dbReference type="EMBL" id="EKE69113.1"/>
    </source>
</evidence>
<evidence type="ECO:0000313" key="9">
    <source>
        <dbReference type="Proteomes" id="UP000006755"/>
    </source>
</evidence>
<dbReference type="CDD" id="cd24032">
    <property type="entry name" value="ASKHA_NBD_TsaB"/>
    <property type="match status" value="1"/>
</dbReference>
<protein>
    <recommendedName>
        <fullName evidence="3">tRNA threonylcarbamoyladenosine biosynthesis protein TsaB</fullName>
    </recommendedName>
    <alternativeName>
        <fullName evidence="6">t(6)A37 threonylcarbamoyladenosine biosynthesis protein TsaB</fullName>
    </alternativeName>
</protein>
<dbReference type="STRING" id="745411.B3C1_15729"/>
<dbReference type="GO" id="GO:0005829">
    <property type="term" value="C:cytosol"/>
    <property type="evidence" value="ECO:0007669"/>
    <property type="project" value="TreeGrafter"/>
</dbReference>
<feature type="domain" description="Gcp-like" evidence="7">
    <location>
        <begin position="29"/>
        <end position="150"/>
    </location>
</feature>
<comment type="similarity">
    <text evidence="2">Belongs to the KAE1 / TsaD family. TsaB subfamily.</text>
</comment>
<evidence type="ECO:0000259" key="7">
    <source>
        <dbReference type="Pfam" id="PF00814"/>
    </source>
</evidence>
<evidence type="ECO:0000256" key="3">
    <source>
        <dbReference type="ARBA" id="ARBA00019012"/>
    </source>
</evidence>
<dbReference type="EMBL" id="AMRI01000026">
    <property type="protein sequence ID" value="EKE69113.1"/>
    <property type="molecule type" value="Genomic_DNA"/>
</dbReference>
<keyword evidence="5" id="KW-0819">tRNA processing</keyword>
<dbReference type="RefSeq" id="WP_008486041.1">
    <property type="nucleotide sequence ID" value="NZ_AMRI01000026.1"/>
</dbReference>
<dbReference type="PANTHER" id="PTHR11735:SF11">
    <property type="entry name" value="TRNA THREONYLCARBAMOYLADENOSINE BIOSYNTHESIS PROTEIN TSAB"/>
    <property type="match status" value="1"/>
</dbReference>
<keyword evidence="9" id="KW-1185">Reference proteome</keyword>
<evidence type="ECO:0000256" key="2">
    <source>
        <dbReference type="ARBA" id="ARBA00010493"/>
    </source>
</evidence>
<sequence length="224" mass="23519">MTVLLALDTATEACSAALIKGEQVLGRFEICPQQHTQKILPMVDSLLAEAGIKLDAVDALVFGRGPGSFTGVRIGIGITQGLAFSADKPVIGVSNLAAMAQQAFEQEGAERVLAAIDARMGEVYVGAFEAQDGLMQLVGEEAVLSPEAVTSPWPALAVGTGFGAYPDLAPRLGLTLGQVSLPDARFMLPLAAKAYAQGQLGDALKVEPVYLRDKVTWKKLPGRE</sequence>
<reference evidence="8 9" key="1">
    <citation type="journal article" date="2012" name="J. Bacteriol.">
        <title>Genome Sequence of Gallaecimonas xiamenensis Type Strain 3-C-1.</title>
        <authorList>
            <person name="Lai Q."/>
            <person name="Wang L."/>
            <person name="Wang W."/>
            <person name="Shao Z."/>
        </authorList>
    </citation>
    <scope>NUCLEOTIDE SEQUENCE [LARGE SCALE GENOMIC DNA]</scope>
    <source>
        <strain evidence="8 9">3-C-1</strain>
    </source>
</reference>
<proteinExistence type="inferred from homology"/>
<dbReference type="AlphaFoldDB" id="K2J214"/>
<dbReference type="NCBIfam" id="TIGR03725">
    <property type="entry name" value="T6A_YeaZ"/>
    <property type="match status" value="1"/>
</dbReference>
<dbReference type="eggNOG" id="COG1214">
    <property type="taxonomic scope" value="Bacteria"/>
</dbReference>
<organism evidence="8 9">
    <name type="scientific">Gallaecimonas xiamenensis 3-C-1</name>
    <dbReference type="NCBI Taxonomy" id="745411"/>
    <lineage>
        <taxon>Bacteria</taxon>
        <taxon>Pseudomonadati</taxon>
        <taxon>Pseudomonadota</taxon>
        <taxon>Gammaproteobacteria</taxon>
        <taxon>Enterobacterales</taxon>
        <taxon>Gallaecimonadaceae</taxon>
        <taxon>Gallaecimonas</taxon>
    </lineage>
</organism>
<dbReference type="PATRIC" id="fig|745411.4.peg.3095"/>
<gene>
    <name evidence="8" type="ORF">B3C1_15729</name>
</gene>
<keyword evidence="4" id="KW-0963">Cytoplasm</keyword>
<evidence type="ECO:0000256" key="1">
    <source>
        <dbReference type="ARBA" id="ARBA00004496"/>
    </source>
</evidence>
<comment type="subcellular location">
    <subcellularLocation>
        <location evidence="1">Cytoplasm</location>
    </subcellularLocation>
</comment>
<dbReference type="Gene3D" id="3.30.420.40">
    <property type="match status" value="2"/>
</dbReference>
<dbReference type="SUPFAM" id="SSF53067">
    <property type="entry name" value="Actin-like ATPase domain"/>
    <property type="match status" value="2"/>
</dbReference>
<dbReference type="PANTHER" id="PTHR11735">
    <property type="entry name" value="TRNA N6-ADENOSINE THREONYLCARBAMOYLTRANSFERASE"/>
    <property type="match status" value="1"/>
</dbReference>
<evidence type="ECO:0000256" key="5">
    <source>
        <dbReference type="ARBA" id="ARBA00022694"/>
    </source>
</evidence>
<dbReference type="Pfam" id="PF00814">
    <property type="entry name" value="TsaD"/>
    <property type="match status" value="1"/>
</dbReference>
<evidence type="ECO:0000256" key="6">
    <source>
        <dbReference type="ARBA" id="ARBA00032446"/>
    </source>
</evidence>
<dbReference type="FunFam" id="3.30.420.40:FF:000097">
    <property type="entry name" value="tRNA threonylcarbamoyladenosine biosynthesis protein TsaB"/>
    <property type="match status" value="1"/>
</dbReference>
<dbReference type="InterPro" id="IPR043129">
    <property type="entry name" value="ATPase_NBD"/>
</dbReference>
<dbReference type="Proteomes" id="UP000006755">
    <property type="component" value="Unassembled WGS sequence"/>
</dbReference>